<sequence>MLQPSPDWNTVICRWMGNHLDGSAALGNLKVVYNGAGPLLDPDPTNPMSVFVNPLIVPITTTTLLIDGETREVGFCQFELPASNDPDIVGGGGSYSFTEDLKKGGGRKDVPFIADKDAPDGVIYLNTLAGGTPTPGEPLSVVTVQEFNELTERVNLLEDNPGAELTSYTAQVEALDDYPAAFPPGPHAHPASQISDATTVGRDVLTASSATAARTAIGAGTSNLQLGVGPTTAKAGDYTPTYDEITGKPPVFPPAPHTHDIDDVDGLQTALDGKMAAGAAVTYGQLPAGSTVTVSASLASRPTSDTDVVVQAVGPTEPAWLINGDFWLETPA</sequence>
<organism evidence="1 2">
    <name type="scientific">Desertihabitans brevis</name>
    <dbReference type="NCBI Taxonomy" id="2268447"/>
    <lineage>
        <taxon>Bacteria</taxon>
        <taxon>Bacillati</taxon>
        <taxon>Actinomycetota</taxon>
        <taxon>Actinomycetes</taxon>
        <taxon>Propionibacteriales</taxon>
        <taxon>Propionibacteriaceae</taxon>
        <taxon>Desertihabitans</taxon>
    </lineage>
</organism>
<keyword evidence="2" id="KW-1185">Reference proteome</keyword>
<evidence type="ECO:0000313" key="1">
    <source>
        <dbReference type="EMBL" id="RCK68253.1"/>
    </source>
</evidence>
<protein>
    <recommendedName>
        <fullName evidence="3">Minor tail protein</fullName>
    </recommendedName>
</protein>
<evidence type="ECO:0008006" key="3">
    <source>
        <dbReference type="Google" id="ProtNLM"/>
    </source>
</evidence>
<proteinExistence type="predicted"/>
<reference evidence="1 2" key="1">
    <citation type="submission" date="2018-07" db="EMBL/GenBank/DDBJ databases">
        <title>Desertimonas flava gen. nov. sp. nov.</title>
        <authorList>
            <person name="Liu S."/>
        </authorList>
    </citation>
    <scope>NUCLEOTIDE SEQUENCE [LARGE SCALE GENOMIC DNA]</scope>
    <source>
        <strain evidence="1 2">16Sb5-5</strain>
    </source>
</reference>
<dbReference type="Proteomes" id="UP000252770">
    <property type="component" value="Unassembled WGS sequence"/>
</dbReference>
<evidence type="ECO:0000313" key="2">
    <source>
        <dbReference type="Proteomes" id="UP000252770"/>
    </source>
</evidence>
<name>A0A367YQU0_9ACTN</name>
<dbReference type="AlphaFoldDB" id="A0A367YQU0"/>
<comment type="caution">
    <text evidence="1">The sequence shown here is derived from an EMBL/GenBank/DDBJ whole genome shotgun (WGS) entry which is preliminary data.</text>
</comment>
<dbReference type="EMBL" id="QOUI01000012">
    <property type="protein sequence ID" value="RCK68253.1"/>
    <property type="molecule type" value="Genomic_DNA"/>
</dbReference>
<gene>
    <name evidence="1" type="ORF">DT076_16520</name>
</gene>
<accession>A0A367YQU0</accession>